<dbReference type="SMART" id="SM00325">
    <property type="entry name" value="RhoGEF"/>
    <property type="match status" value="1"/>
</dbReference>
<feature type="region of interest" description="Disordered" evidence="10">
    <location>
        <begin position="1"/>
        <end position="23"/>
    </location>
</feature>
<keyword evidence="3" id="KW-0597">Phosphoprotein</keyword>
<keyword evidence="6" id="KW-0863">Zinc-finger</keyword>
<feature type="region of interest" description="Disordered" evidence="10">
    <location>
        <begin position="529"/>
        <end position="572"/>
    </location>
</feature>
<evidence type="ECO:0000256" key="2">
    <source>
        <dbReference type="ARBA" id="ARBA00022490"/>
    </source>
</evidence>
<evidence type="ECO:0000256" key="1">
    <source>
        <dbReference type="ARBA" id="ARBA00004496"/>
    </source>
</evidence>
<keyword evidence="5" id="KW-0479">Metal-binding</keyword>
<feature type="domain" description="PH" evidence="11">
    <location>
        <begin position="306"/>
        <end position="409"/>
    </location>
</feature>
<proteinExistence type="predicted"/>
<evidence type="ECO:0000256" key="9">
    <source>
        <dbReference type="SAM" id="Coils"/>
    </source>
</evidence>
<evidence type="ECO:0000259" key="11">
    <source>
        <dbReference type="PROSITE" id="PS50003"/>
    </source>
</evidence>
<dbReference type="PROSITE" id="PS50010">
    <property type="entry name" value="DH_2"/>
    <property type="match status" value="1"/>
</dbReference>
<dbReference type="SUPFAM" id="SSF50729">
    <property type="entry name" value="PH domain-like"/>
    <property type="match status" value="1"/>
</dbReference>
<dbReference type="InterPro" id="IPR011993">
    <property type="entry name" value="PH-like_dom_sf"/>
</dbReference>
<dbReference type="SMART" id="SM00233">
    <property type="entry name" value="PH"/>
    <property type="match status" value="1"/>
</dbReference>
<evidence type="ECO:0008006" key="15">
    <source>
        <dbReference type="Google" id="ProtNLM"/>
    </source>
</evidence>
<organism evidence="13 14">
    <name type="scientific">Esox lucius</name>
    <name type="common">Northern pike</name>
    <dbReference type="NCBI Taxonomy" id="8010"/>
    <lineage>
        <taxon>Eukaryota</taxon>
        <taxon>Metazoa</taxon>
        <taxon>Chordata</taxon>
        <taxon>Craniata</taxon>
        <taxon>Vertebrata</taxon>
        <taxon>Euteleostomi</taxon>
        <taxon>Actinopterygii</taxon>
        <taxon>Neopterygii</taxon>
        <taxon>Teleostei</taxon>
        <taxon>Protacanthopterygii</taxon>
        <taxon>Esociformes</taxon>
        <taxon>Esocidae</taxon>
        <taxon>Esox</taxon>
    </lineage>
</organism>
<dbReference type="PANTHER" id="PTHR13944">
    <property type="entry name" value="AGAP007712-PA"/>
    <property type="match status" value="1"/>
</dbReference>
<evidence type="ECO:0000256" key="4">
    <source>
        <dbReference type="ARBA" id="ARBA00022658"/>
    </source>
</evidence>
<keyword evidence="2" id="KW-0963">Cytoplasm</keyword>
<dbReference type="GO" id="GO:0005085">
    <property type="term" value="F:guanyl-nucleotide exchange factor activity"/>
    <property type="evidence" value="ECO:0007669"/>
    <property type="project" value="UniProtKB-KW"/>
</dbReference>
<reference evidence="14" key="1">
    <citation type="journal article" date="2014" name="PLoS ONE">
        <title>The genome and linkage map of the northern pike (Esox lucius): conserved synteny revealed between the salmonid sister group and the Neoteleostei.</title>
        <authorList>
            <person name="Rondeau E.B."/>
            <person name="Minkley D.R."/>
            <person name="Leong J.S."/>
            <person name="Messmer A.M."/>
            <person name="Jantzen J.R."/>
            <person name="von Schalburg K.R."/>
            <person name="Lemon C."/>
            <person name="Bird N.H."/>
            <person name="Koop B.F."/>
        </authorList>
    </citation>
    <scope>NUCLEOTIDE SEQUENCE</scope>
</reference>
<feature type="region of interest" description="Disordered" evidence="10">
    <location>
        <begin position="768"/>
        <end position="794"/>
    </location>
</feature>
<evidence type="ECO:0000313" key="14">
    <source>
        <dbReference type="Proteomes" id="UP000265140"/>
    </source>
</evidence>
<dbReference type="InterPro" id="IPR051632">
    <property type="entry name" value="Rho_GEF"/>
</dbReference>
<dbReference type="InterPro" id="IPR000219">
    <property type="entry name" value="DH_dom"/>
</dbReference>
<evidence type="ECO:0000256" key="5">
    <source>
        <dbReference type="ARBA" id="ARBA00022723"/>
    </source>
</evidence>
<dbReference type="GO" id="GO:0005737">
    <property type="term" value="C:cytoplasm"/>
    <property type="evidence" value="ECO:0007669"/>
    <property type="project" value="UniProtKB-SubCell"/>
</dbReference>
<evidence type="ECO:0000259" key="12">
    <source>
        <dbReference type="PROSITE" id="PS50010"/>
    </source>
</evidence>
<comment type="subcellular location">
    <subcellularLocation>
        <location evidence="1">Cytoplasm</location>
    </subcellularLocation>
</comment>
<evidence type="ECO:0000256" key="6">
    <source>
        <dbReference type="ARBA" id="ARBA00022771"/>
    </source>
</evidence>
<dbReference type="PANTHER" id="PTHR13944:SF23">
    <property type="entry name" value="RHO GUANINE NUCLEOTIDE EXCHANGE FACTOR 18"/>
    <property type="match status" value="1"/>
</dbReference>
<dbReference type="Gene3D" id="1.20.900.10">
    <property type="entry name" value="Dbl homology (DH) domain"/>
    <property type="match status" value="1"/>
</dbReference>
<dbReference type="Gene3D" id="2.30.29.30">
    <property type="entry name" value="Pleckstrin-homology domain (PH domain)/Phosphotyrosine-binding domain (PTB)"/>
    <property type="match status" value="1"/>
</dbReference>
<feature type="coiled-coil region" evidence="9">
    <location>
        <begin position="605"/>
        <end position="713"/>
    </location>
</feature>
<reference evidence="13" key="2">
    <citation type="submission" date="2020-02" db="EMBL/GenBank/DDBJ databases">
        <title>Esox lucius (northern pike) genome, fEsoLuc1, primary haplotype.</title>
        <authorList>
            <person name="Myers G."/>
            <person name="Karagic N."/>
            <person name="Meyer A."/>
            <person name="Pippel M."/>
            <person name="Reichard M."/>
            <person name="Winkler S."/>
            <person name="Tracey A."/>
            <person name="Sims Y."/>
            <person name="Howe K."/>
            <person name="Rhie A."/>
            <person name="Formenti G."/>
            <person name="Durbin R."/>
            <person name="Fedrigo O."/>
            <person name="Jarvis E.D."/>
        </authorList>
    </citation>
    <scope>NUCLEOTIDE SEQUENCE [LARGE SCALE GENOMIC DNA]</scope>
</reference>
<sequence>MEDLDALRGLPRSPPPEDTLSLSLSTTDSINIEDGHYSALQADLEADACDLDRESWSVSVDQLYIKTLPKDTVKRQDVIYELIQTEVHHVRTLKLLSVYRYELRHSLQVPEPKLERMFPQLDRLLQIHQQFLYGLRERRDEQNHYVVTQLGEILISQFSGEIGDRMKLSYGLFCSHHTDAVSFYKDQLQNNKKFQNLITKISRLSIVRRLGVPECILLVTQRITKYPVLVERILQNTEADTEEHGALTQALVLIKETISAVDSQVHDYERAFKLDDIINRLDPRSFGKLKKGPPLSRDDLKEGSRTLIHEGTVNWRAANGRLKEIYAVLLSDILLLMQKEKDQKITFANLDNKPSVISLQVLIMRELAHDDNAMYLISDSSSFPEMYEIHATSKEERNVWMSLIRDAVDSCPTEQEDAMLAVLREFQERMYKKDAQVMQSLTEKLQLLAEMAEAVAGLGDVANHSHLLFHGDASDLQQGATLLNGIITEGGLGLRLRELRHDPPGLGNLVALSRAKTFGGYDCNLITPTKNGSIPQEEWPGTVAGRPLDRRQHSNSDPQLQDFDPSEGSEMSAIVSQQDSYIEMQRATLAEYERSWRPCGNVLLEKEKQRNLEKQREEMANFHKLQIQHKQEQARWEKELERQHRKMEGMDAELRRREEECTRLEEKLAEERGELERQREAYQKDLERLRESAQTVEKEKERLDQQMKLKKNNSILGFSAQQVGEVMDIPPRRESISPVLPKAEVPLHLISTTNQVVHKAGVIQQQIPTKLAAPSSKAKEKTSKKGSHHRTHSAASIDISQVIPIIVIGKESGSLKGKKKKKKMNVSLLKSNESGETETLESLKYCSVLISSGTELI</sequence>
<dbReference type="AlphaFoldDB" id="A0A3P9A248"/>
<dbReference type="GO" id="GO:0035023">
    <property type="term" value="P:regulation of Rho protein signal transduction"/>
    <property type="evidence" value="ECO:0007669"/>
    <property type="project" value="TreeGrafter"/>
</dbReference>
<feature type="domain" description="DH" evidence="12">
    <location>
        <begin position="74"/>
        <end position="264"/>
    </location>
</feature>
<dbReference type="InterPro" id="IPR041020">
    <property type="entry name" value="PH_16"/>
</dbReference>
<evidence type="ECO:0000256" key="10">
    <source>
        <dbReference type="SAM" id="MobiDB-lite"/>
    </source>
</evidence>
<dbReference type="Pfam" id="PF17838">
    <property type="entry name" value="PH_16"/>
    <property type="match status" value="1"/>
</dbReference>
<dbReference type="Pfam" id="PF00621">
    <property type="entry name" value="RhoGEF"/>
    <property type="match status" value="1"/>
</dbReference>
<name>A0A3P9A248_ESOLU</name>
<dbReference type="InterPro" id="IPR035899">
    <property type="entry name" value="DBL_dom_sf"/>
</dbReference>
<keyword evidence="14" id="KW-1185">Reference proteome</keyword>
<evidence type="ECO:0000256" key="8">
    <source>
        <dbReference type="ARBA" id="ARBA00023054"/>
    </source>
</evidence>
<keyword evidence="8 9" id="KW-0175">Coiled coil</keyword>
<reference evidence="13" key="4">
    <citation type="submission" date="2025-09" db="UniProtKB">
        <authorList>
            <consortium name="Ensembl"/>
        </authorList>
    </citation>
    <scope>IDENTIFICATION</scope>
</reference>
<keyword evidence="7" id="KW-0862">Zinc</keyword>
<dbReference type="GeneTree" id="ENSGT00940000157375"/>
<dbReference type="GO" id="GO:0008270">
    <property type="term" value="F:zinc ion binding"/>
    <property type="evidence" value="ECO:0007669"/>
    <property type="project" value="UniProtKB-KW"/>
</dbReference>
<dbReference type="InterPro" id="IPR001849">
    <property type="entry name" value="PH_domain"/>
</dbReference>
<keyword evidence="4" id="KW-0344">Guanine-nucleotide releasing factor</keyword>
<dbReference type="Bgee" id="ENSELUG00000013597">
    <property type="expression patterns" value="Expressed in pharyngeal gill and 14 other cell types or tissues"/>
</dbReference>
<dbReference type="Proteomes" id="UP000265140">
    <property type="component" value="Chromosome 3"/>
</dbReference>
<evidence type="ECO:0000313" key="13">
    <source>
        <dbReference type="Ensembl" id="ENSELUP00000034846.2"/>
    </source>
</evidence>
<dbReference type="CDD" id="cd00160">
    <property type="entry name" value="RhoGEF"/>
    <property type="match status" value="1"/>
</dbReference>
<dbReference type="SUPFAM" id="SSF48065">
    <property type="entry name" value="DBL homology domain (DH-domain)"/>
    <property type="match status" value="1"/>
</dbReference>
<dbReference type="Ensembl" id="ENSELUT00000021969.3">
    <property type="protein sequence ID" value="ENSELUP00000034846.2"/>
    <property type="gene ID" value="ENSELUG00000013597.3"/>
</dbReference>
<dbReference type="PROSITE" id="PS50003">
    <property type="entry name" value="PH_DOMAIN"/>
    <property type="match status" value="1"/>
</dbReference>
<evidence type="ECO:0000256" key="7">
    <source>
        <dbReference type="ARBA" id="ARBA00022833"/>
    </source>
</evidence>
<dbReference type="GO" id="GO:0005886">
    <property type="term" value="C:plasma membrane"/>
    <property type="evidence" value="ECO:0007669"/>
    <property type="project" value="TreeGrafter"/>
</dbReference>
<evidence type="ECO:0000256" key="3">
    <source>
        <dbReference type="ARBA" id="ARBA00022553"/>
    </source>
</evidence>
<dbReference type="FunFam" id="1.20.900.10:FF:000004">
    <property type="entry name" value="Rho guanine nucleotide exchange factor 2"/>
    <property type="match status" value="1"/>
</dbReference>
<accession>A0A3P9A248</accession>
<reference evidence="13" key="3">
    <citation type="submission" date="2025-08" db="UniProtKB">
        <authorList>
            <consortium name="Ensembl"/>
        </authorList>
    </citation>
    <scope>IDENTIFICATION</scope>
</reference>
<protein>
    <recommendedName>
        <fullName evidence="15">Rho/rac guanine nucleotide exchange factor (GEF) 18a</fullName>
    </recommendedName>
</protein>